<dbReference type="Proteomes" id="UP000321532">
    <property type="component" value="Unassembled WGS sequence"/>
</dbReference>
<proteinExistence type="predicted"/>
<organism evidence="1 2">
    <name type="scientific">Adhaeribacter aerolatus</name>
    <dbReference type="NCBI Taxonomy" id="670289"/>
    <lineage>
        <taxon>Bacteria</taxon>
        <taxon>Pseudomonadati</taxon>
        <taxon>Bacteroidota</taxon>
        <taxon>Cytophagia</taxon>
        <taxon>Cytophagales</taxon>
        <taxon>Hymenobacteraceae</taxon>
        <taxon>Adhaeribacter</taxon>
    </lineage>
</organism>
<comment type="caution">
    <text evidence="1">The sequence shown here is derived from an EMBL/GenBank/DDBJ whole genome shotgun (WGS) entry which is preliminary data.</text>
</comment>
<protein>
    <recommendedName>
        <fullName evidence="3">STAS/SEC14 domain-containing protein</fullName>
    </recommendedName>
</protein>
<dbReference type="EMBL" id="BJYS01000025">
    <property type="protein sequence ID" value="GEO05570.1"/>
    <property type="molecule type" value="Genomic_DNA"/>
</dbReference>
<dbReference type="RefSeq" id="WP_146899848.1">
    <property type="nucleotide sequence ID" value="NZ_BJYS01000025.1"/>
</dbReference>
<keyword evidence="2" id="KW-1185">Reference proteome</keyword>
<sequence length="148" mass="17250">MSSEKPTVQPLYQSDSAALILLSKPNILWLTWQKKAPSAIIQEVYEQLFRHMQHLQVKHILIDIRQRGRATDADETWMMQEFAPRLMQQFKEGIYLAYLLGAQHYQELKEESPNGTMESLSHLLSLHYFREEQSALAWLGAKNQPVIL</sequence>
<name>A0A512B0T2_9BACT</name>
<accession>A0A512B0T2</accession>
<dbReference type="AlphaFoldDB" id="A0A512B0T2"/>
<evidence type="ECO:0000313" key="1">
    <source>
        <dbReference type="EMBL" id="GEO05570.1"/>
    </source>
</evidence>
<evidence type="ECO:0008006" key="3">
    <source>
        <dbReference type="Google" id="ProtNLM"/>
    </source>
</evidence>
<gene>
    <name evidence="1" type="ORF">AAE02nite_32340</name>
</gene>
<dbReference type="OrthoDB" id="881824at2"/>
<reference evidence="1 2" key="1">
    <citation type="submission" date="2019-07" db="EMBL/GenBank/DDBJ databases">
        <title>Whole genome shotgun sequence of Adhaeribacter aerolatus NBRC 106133.</title>
        <authorList>
            <person name="Hosoyama A."/>
            <person name="Uohara A."/>
            <person name="Ohji S."/>
            <person name="Ichikawa N."/>
        </authorList>
    </citation>
    <scope>NUCLEOTIDE SEQUENCE [LARGE SCALE GENOMIC DNA]</scope>
    <source>
        <strain evidence="1 2">NBRC 106133</strain>
    </source>
</reference>
<evidence type="ECO:0000313" key="2">
    <source>
        <dbReference type="Proteomes" id="UP000321532"/>
    </source>
</evidence>